<reference evidence="2 4" key="2">
    <citation type="submission" date="2019-07" db="EMBL/GenBank/DDBJ databases">
        <title>Tepidimonas ignava SPS-1037 draft genome.</title>
        <authorList>
            <person name="Da Costa M.S."/>
            <person name="Froufe H.J.C."/>
            <person name="Egas C."/>
            <person name="Albuquerque L."/>
        </authorList>
    </citation>
    <scope>NUCLEOTIDE SEQUENCE [LARGE SCALE GENOMIC DNA]</scope>
    <source>
        <strain evidence="2 4">SPS-1037</strain>
    </source>
</reference>
<dbReference type="EMBL" id="VJNC01000006">
    <property type="protein sequence ID" value="TSE22415.1"/>
    <property type="molecule type" value="Genomic_DNA"/>
</dbReference>
<dbReference type="RefSeq" id="WP_207895079.1">
    <property type="nucleotide sequence ID" value="NZ_DAIPFN010000033.1"/>
</dbReference>
<evidence type="ECO:0000313" key="2">
    <source>
        <dbReference type="EMBL" id="TSE22415.1"/>
    </source>
</evidence>
<gene>
    <name evidence="1" type="ORF">EDC36_1187</name>
    <name evidence="2" type="ORF">Tigna_01248</name>
</gene>
<evidence type="ECO:0000313" key="1">
    <source>
        <dbReference type="EMBL" id="TCS94449.1"/>
    </source>
</evidence>
<evidence type="ECO:0000313" key="4">
    <source>
        <dbReference type="Proteomes" id="UP000315577"/>
    </source>
</evidence>
<dbReference type="Proteomes" id="UP000295536">
    <property type="component" value="Unassembled WGS sequence"/>
</dbReference>
<reference evidence="1 3" key="1">
    <citation type="submission" date="2019-03" db="EMBL/GenBank/DDBJ databases">
        <title>Genomic Encyclopedia of Type Strains, Phase IV (KMG-IV): sequencing the most valuable type-strain genomes for metagenomic binning, comparative biology and taxonomic classification.</title>
        <authorList>
            <person name="Goeker M."/>
        </authorList>
    </citation>
    <scope>NUCLEOTIDE SEQUENCE [LARGE SCALE GENOMIC DNA]</scope>
    <source>
        <strain evidence="1 3">DSM 12034</strain>
    </source>
</reference>
<dbReference type="Proteomes" id="UP000315577">
    <property type="component" value="Unassembled WGS sequence"/>
</dbReference>
<accession>A0A4R3L4E4</accession>
<dbReference type="InterPro" id="IPR046342">
    <property type="entry name" value="CBS_dom_sf"/>
</dbReference>
<dbReference type="SUPFAM" id="SSF54631">
    <property type="entry name" value="CBS-domain pair"/>
    <property type="match status" value="1"/>
</dbReference>
<evidence type="ECO:0000313" key="3">
    <source>
        <dbReference type="Proteomes" id="UP000295536"/>
    </source>
</evidence>
<sequence length="194" mass="21041">MARLTPFRFPPGTCIVQAQPPQRPSVTLHSPGITVMTDLTEVRAATTHPDETLEAARQAMIHQGVRLLFVVRAMPCVEGLITAADLEGERPLMAAQRRGVAYGELVVSDVMTPLEAFDAVDYDDLKRCSVADVIATLKSVGRRHLLVAEKAGADHGPWIRGVISHTQIERQLGQPIDVLDLASTFSEIRASLAA</sequence>
<evidence type="ECO:0008006" key="5">
    <source>
        <dbReference type="Google" id="ProtNLM"/>
    </source>
</evidence>
<name>A0A4R3L4E4_9BURK</name>
<protein>
    <recommendedName>
        <fullName evidence="5">CBS domain protein</fullName>
    </recommendedName>
</protein>
<proteinExistence type="predicted"/>
<dbReference type="EMBL" id="SMAH01000018">
    <property type="protein sequence ID" value="TCS94449.1"/>
    <property type="molecule type" value="Genomic_DNA"/>
</dbReference>
<comment type="caution">
    <text evidence="1">The sequence shown here is derived from an EMBL/GenBank/DDBJ whole genome shotgun (WGS) entry which is preliminary data.</text>
</comment>
<keyword evidence="4" id="KW-1185">Reference proteome</keyword>
<dbReference type="AlphaFoldDB" id="A0A4R3L4E4"/>
<dbReference type="Gene3D" id="3.10.580.10">
    <property type="entry name" value="CBS-domain"/>
    <property type="match status" value="1"/>
</dbReference>
<organism evidence="1 3">
    <name type="scientific">Tepidimonas ignava</name>
    <dbReference type="NCBI Taxonomy" id="114249"/>
    <lineage>
        <taxon>Bacteria</taxon>
        <taxon>Pseudomonadati</taxon>
        <taxon>Pseudomonadota</taxon>
        <taxon>Betaproteobacteria</taxon>
        <taxon>Burkholderiales</taxon>
        <taxon>Tepidimonas</taxon>
    </lineage>
</organism>